<dbReference type="InterPro" id="IPR015424">
    <property type="entry name" value="PyrdxlP-dep_Trfase"/>
</dbReference>
<keyword evidence="2" id="KW-1185">Reference proteome</keyword>
<evidence type="ECO:0000313" key="3">
    <source>
        <dbReference type="RefSeq" id="XP_033569477.1"/>
    </source>
</evidence>
<dbReference type="OrthoDB" id="10264306at2759"/>
<dbReference type="RefSeq" id="XP_033569477.1">
    <property type="nucleotide sequence ID" value="XM_033721385.1"/>
</dbReference>
<reference evidence="3" key="3">
    <citation type="submission" date="2025-04" db="UniProtKB">
        <authorList>
            <consortium name="RefSeq"/>
        </authorList>
    </citation>
    <scope>IDENTIFICATION</scope>
    <source>
        <strain evidence="3">CBS 304.34</strain>
    </source>
</reference>
<accession>A0A6A6Y1X2</accession>
<dbReference type="Gene3D" id="3.90.1150.10">
    <property type="entry name" value="Aspartate Aminotransferase, domain 1"/>
    <property type="match status" value="1"/>
</dbReference>
<evidence type="ECO:0008006" key="4">
    <source>
        <dbReference type="Google" id="ProtNLM"/>
    </source>
</evidence>
<reference evidence="1 3" key="1">
    <citation type="journal article" date="2020" name="Stud. Mycol.">
        <title>101 Dothideomycetes genomes: a test case for predicting lifestyles and emergence of pathogens.</title>
        <authorList>
            <person name="Haridas S."/>
            <person name="Albert R."/>
            <person name="Binder M."/>
            <person name="Bloem J."/>
            <person name="Labutti K."/>
            <person name="Salamov A."/>
            <person name="Andreopoulos B."/>
            <person name="Baker S."/>
            <person name="Barry K."/>
            <person name="Bills G."/>
            <person name="Bluhm B."/>
            <person name="Cannon C."/>
            <person name="Castanera R."/>
            <person name="Culley D."/>
            <person name="Daum C."/>
            <person name="Ezra D."/>
            <person name="Gonzalez J."/>
            <person name="Henrissat B."/>
            <person name="Kuo A."/>
            <person name="Liang C."/>
            <person name="Lipzen A."/>
            <person name="Lutzoni F."/>
            <person name="Magnuson J."/>
            <person name="Mondo S."/>
            <person name="Nolan M."/>
            <person name="Ohm R."/>
            <person name="Pangilinan J."/>
            <person name="Park H.-J."/>
            <person name="Ramirez L."/>
            <person name="Alfaro M."/>
            <person name="Sun H."/>
            <person name="Tritt A."/>
            <person name="Yoshinaga Y."/>
            <person name="Zwiers L.-H."/>
            <person name="Turgeon B."/>
            <person name="Goodwin S."/>
            <person name="Spatafora J."/>
            <person name="Crous P."/>
            <person name="Grigoriev I."/>
        </authorList>
    </citation>
    <scope>NUCLEOTIDE SEQUENCE</scope>
    <source>
        <strain evidence="1 3">CBS 304.34</strain>
    </source>
</reference>
<evidence type="ECO:0000313" key="1">
    <source>
        <dbReference type="EMBL" id="KAF2802513.1"/>
    </source>
</evidence>
<dbReference type="GeneID" id="54462278"/>
<dbReference type="AlphaFoldDB" id="A0A6A6Y1X2"/>
<name>A0A6A6Y1X2_9PEZI</name>
<evidence type="ECO:0000313" key="2">
    <source>
        <dbReference type="Proteomes" id="UP000504636"/>
    </source>
</evidence>
<gene>
    <name evidence="1 3" type="ORF">BDZ99DRAFT_468963</name>
</gene>
<dbReference type="EMBL" id="MU003723">
    <property type="protein sequence ID" value="KAF2802513.1"/>
    <property type="molecule type" value="Genomic_DNA"/>
</dbReference>
<reference evidence="3" key="2">
    <citation type="submission" date="2020-04" db="EMBL/GenBank/DDBJ databases">
        <authorList>
            <consortium name="NCBI Genome Project"/>
        </authorList>
    </citation>
    <scope>NUCLEOTIDE SEQUENCE</scope>
    <source>
        <strain evidence="3">CBS 304.34</strain>
    </source>
</reference>
<organism evidence="1">
    <name type="scientific">Mytilinidion resinicola</name>
    <dbReference type="NCBI Taxonomy" id="574789"/>
    <lineage>
        <taxon>Eukaryota</taxon>
        <taxon>Fungi</taxon>
        <taxon>Dikarya</taxon>
        <taxon>Ascomycota</taxon>
        <taxon>Pezizomycotina</taxon>
        <taxon>Dothideomycetes</taxon>
        <taxon>Pleosporomycetidae</taxon>
        <taxon>Mytilinidiales</taxon>
        <taxon>Mytilinidiaceae</taxon>
        <taxon>Mytilinidion</taxon>
    </lineage>
</organism>
<dbReference type="SUPFAM" id="SSF53383">
    <property type="entry name" value="PLP-dependent transferases"/>
    <property type="match status" value="1"/>
</dbReference>
<dbReference type="Proteomes" id="UP000504636">
    <property type="component" value="Unplaced"/>
</dbReference>
<dbReference type="InterPro" id="IPR015422">
    <property type="entry name" value="PyrdxlP-dep_Trfase_small"/>
</dbReference>
<sequence length="196" mass="21512">MSALTHANGVPVCRIYKDPEAIYGDAKTQGATVAFNVQDSLVMPIAYSDVEKLADEHNIYLRSSGLCNPGGIATFQNFTASDVKAIFALGHRYSKPLTPELLGGKMPGVVRVSLGAMSTFSDVDTFLAFMSEQYVEKYQPIERSPTVLEPVHLLRPANLPCIYHPPQIRLSWKSLQVALSRRANKSCSLRLKPACV</sequence>
<proteinExistence type="predicted"/>
<protein>
    <recommendedName>
        <fullName evidence="4">PLP-dependent transferase</fullName>
    </recommendedName>
</protein>